<dbReference type="PANTHER" id="PTHR42794:SF1">
    <property type="entry name" value="HEMIN IMPORT ATP-BINDING PROTEIN HMUV"/>
    <property type="match status" value="1"/>
</dbReference>
<dbReference type="InterPro" id="IPR027417">
    <property type="entry name" value="P-loop_NTPase"/>
</dbReference>
<dbReference type="PROSITE" id="PS50893">
    <property type="entry name" value="ABC_TRANSPORTER_2"/>
    <property type="match status" value="1"/>
</dbReference>
<comment type="caution">
    <text evidence="7">The sequence shown here is derived from an EMBL/GenBank/DDBJ whole genome shotgun (WGS) entry which is preliminary data.</text>
</comment>
<dbReference type="InterPro" id="IPR017871">
    <property type="entry name" value="ABC_transporter-like_CS"/>
</dbReference>
<name>A0ABX0KED1_9PROT</name>
<sequence>MSAETGGLSAANVSLRLGGRSVLNDVSLEARQGEVLGLIGPNGAGKSTFLRVLAGLRQPDTGDVTLDGGRLADLSPNRRARQIAFMPQNGGSPPPMDVSDLVSLGRLPFGSDPANRDAIAQAMEETGTVSLKDRPATALSGGELARVLLARALAAETPYLIADEPIAALDPAHALSVMSLFCALARKGRSITVVLHDLTLAARFCDRVVLLQSGCIAGSGTPAGVMTDAAMRDVYNVDVRRVEGAVIPWRLVRGVDGKI</sequence>
<gene>
    <name evidence="7" type="ORF">GOB84_13200</name>
</gene>
<dbReference type="Proteomes" id="UP000615326">
    <property type="component" value="Unassembled WGS sequence"/>
</dbReference>
<evidence type="ECO:0000256" key="3">
    <source>
        <dbReference type="ARBA" id="ARBA00022840"/>
    </source>
</evidence>
<keyword evidence="2" id="KW-0547">Nucleotide-binding</keyword>
<reference evidence="7 8" key="1">
    <citation type="journal article" date="2020" name="Int. J. Syst. Evol. Microbiol.">
        <title>Novel acetic acid bacteria from cider fermentations: Acetobacter conturbans sp. nov. and Acetobacter fallax sp. nov.</title>
        <authorList>
            <person name="Sombolestani A.S."/>
            <person name="Cleenwerck I."/>
            <person name="Cnockaert M."/>
            <person name="Borremans W."/>
            <person name="Wieme A.D."/>
            <person name="De Vuyst L."/>
            <person name="Vandamme P."/>
        </authorList>
    </citation>
    <scope>NUCLEOTIDE SEQUENCE [LARGE SCALE GENOMIC DNA]</scope>
    <source>
        <strain evidence="7 8">LMG 1637</strain>
    </source>
</reference>
<dbReference type="RefSeq" id="WP_173578017.1">
    <property type="nucleotide sequence ID" value="NZ_WOSW01000029.1"/>
</dbReference>
<evidence type="ECO:0000313" key="7">
    <source>
        <dbReference type="EMBL" id="NHO33501.1"/>
    </source>
</evidence>
<dbReference type="EMBL" id="WOSW01000029">
    <property type="protein sequence ID" value="NHO33501.1"/>
    <property type="molecule type" value="Genomic_DNA"/>
</dbReference>
<dbReference type="CDD" id="cd03214">
    <property type="entry name" value="ABC_Iron-Siderophores_B12_Hemin"/>
    <property type="match status" value="1"/>
</dbReference>
<comment type="function">
    <text evidence="5">Part of the ABC transporter complex HmuTUV involved in hemin import. Responsible for energy coupling to the transport system.</text>
</comment>
<protein>
    <submittedName>
        <fullName evidence="7">ATP-binding cassette domain-containing protein</fullName>
    </submittedName>
</protein>
<dbReference type="InterPro" id="IPR003439">
    <property type="entry name" value="ABC_transporter-like_ATP-bd"/>
</dbReference>
<evidence type="ECO:0000256" key="4">
    <source>
        <dbReference type="ARBA" id="ARBA00022967"/>
    </source>
</evidence>
<evidence type="ECO:0000313" key="8">
    <source>
        <dbReference type="Proteomes" id="UP000615326"/>
    </source>
</evidence>
<keyword evidence="3 7" id="KW-0067">ATP-binding</keyword>
<evidence type="ECO:0000256" key="2">
    <source>
        <dbReference type="ARBA" id="ARBA00022741"/>
    </source>
</evidence>
<evidence type="ECO:0000256" key="5">
    <source>
        <dbReference type="ARBA" id="ARBA00037066"/>
    </source>
</evidence>
<evidence type="ECO:0000256" key="1">
    <source>
        <dbReference type="ARBA" id="ARBA00022448"/>
    </source>
</evidence>
<keyword evidence="8" id="KW-1185">Reference proteome</keyword>
<dbReference type="PANTHER" id="PTHR42794">
    <property type="entry name" value="HEMIN IMPORT ATP-BINDING PROTEIN HMUV"/>
    <property type="match status" value="1"/>
</dbReference>
<dbReference type="GO" id="GO:0005524">
    <property type="term" value="F:ATP binding"/>
    <property type="evidence" value="ECO:0007669"/>
    <property type="project" value="UniProtKB-KW"/>
</dbReference>
<feature type="domain" description="ABC transporter" evidence="6">
    <location>
        <begin position="8"/>
        <end position="238"/>
    </location>
</feature>
<organism evidence="7 8">
    <name type="scientific">Acetobacter fallax</name>
    <dbReference type="NCBI Taxonomy" id="1737473"/>
    <lineage>
        <taxon>Bacteria</taxon>
        <taxon>Pseudomonadati</taxon>
        <taxon>Pseudomonadota</taxon>
        <taxon>Alphaproteobacteria</taxon>
        <taxon>Acetobacterales</taxon>
        <taxon>Acetobacteraceae</taxon>
        <taxon>Acetobacter</taxon>
    </lineage>
</organism>
<proteinExistence type="predicted"/>
<dbReference type="PROSITE" id="PS00211">
    <property type="entry name" value="ABC_TRANSPORTER_1"/>
    <property type="match status" value="1"/>
</dbReference>
<dbReference type="InterPro" id="IPR003593">
    <property type="entry name" value="AAA+_ATPase"/>
</dbReference>
<accession>A0ABX0KED1</accession>
<evidence type="ECO:0000259" key="6">
    <source>
        <dbReference type="PROSITE" id="PS50893"/>
    </source>
</evidence>
<dbReference type="Pfam" id="PF00005">
    <property type="entry name" value="ABC_tran"/>
    <property type="match status" value="1"/>
</dbReference>
<dbReference type="SUPFAM" id="SSF52540">
    <property type="entry name" value="P-loop containing nucleoside triphosphate hydrolases"/>
    <property type="match status" value="1"/>
</dbReference>
<keyword evidence="4" id="KW-1278">Translocase</keyword>
<dbReference type="SMART" id="SM00382">
    <property type="entry name" value="AAA"/>
    <property type="match status" value="1"/>
</dbReference>
<keyword evidence="1" id="KW-0813">Transport</keyword>
<dbReference type="Gene3D" id="3.40.50.300">
    <property type="entry name" value="P-loop containing nucleotide triphosphate hydrolases"/>
    <property type="match status" value="1"/>
</dbReference>